<proteinExistence type="predicted"/>
<feature type="region of interest" description="Disordered" evidence="1">
    <location>
        <begin position="1"/>
        <end position="28"/>
    </location>
</feature>
<comment type="caution">
    <text evidence="2">The sequence shown here is derived from an EMBL/GenBank/DDBJ whole genome shotgun (WGS) entry which is preliminary data.</text>
</comment>
<organism evidence="2 3">
    <name type="scientific">Bagarius yarrelli</name>
    <name type="common">Goonch</name>
    <name type="synonym">Bagrus yarrelli</name>
    <dbReference type="NCBI Taxonomy" id="175774"/>
    <lineage>
        <taxon>Eukaryota</taxon>
        <taxon>Metazoa</taxon>
        <taxon>Chordata</taxon>
        <taxon>Craniata</taxon>
        <taxon>Vertebrata</taxon>
        <taxon>Euteleostomi</taxon>
        <taxon>Actinopterygii</taxon>
        <taxon>Neopterygii</taxon>
        <taxon>Teleostei</taxon>
        <taxon>Ostariophysi</taxon>
        <taxon>Siluriformes</taxon>
        <taxon>Sisoridae</taxon>
        <taxon>Sisorinae</taxon>
        <taxon>Bagarius</taxon>
    </lineage>
</organism>
<dbReference type="PANTHER" id="PTHR22145">
    <property type="entry name" value="SI:CH211-266K22.6"/>
    <property type="match status" value="1"/>
</dbReference>
<dbReference type="EMBL" id="VCAZ01000021">
    <property type="protein sequence ID" value="TSK82150.1"/>
    <property type="molecule type" value="Genomic_DNA"/>
</dbReference>
<name>A0A556TV67_BAGYA</name>
<gene>
    <name evidence="2" type="ORF">Baya_5046</name>
</gene>
<accession>A0A556TV67</accession>
<dbReference type="InterPro" id="IPR029266">
    <property type="entry name" value="FAM217"/>
</dbReference>
<evidence type="ECO:0000256" key="1">
    <source>
        <dbReference type="SAM" id="MobiDB-lite"/>
    </source>
</evidence>
<dbReference type="OrthoDB" id="8763336at2759"/>
<dbReference type="Pfam" id="PF15344">
    <property type="entry name" value="FAM217"/>
    <property type="match status" value="1"/>
</dbReference>
<feature type="region of interest" description="Disordered" evidence="1">
    <location>
        <begin position="184"/>
        <end position="207"/>
    </location>
</feature>
<dbReference type="PANTHER" id="PTHR22145:SF4">
    <property type="entry name" value="PROTEIN FAM217A"/>
    <property type="match status" value="1"/>
</dbReference>
<keyword evidence="3" id="KW-1185">Reference proteome</keyword>
<dbReference type="AlphaFoldDB" id="A0A556TV67"/>
<evidence type="ECO:0000313" key="3">
    <source>
        <dbReference type="Proteomes" id="UP000319801"/>
    </source>
</evidence>
<protein>
    <submittedName>
        <fullName evidence="2">Uncharacterized protein</fullName>
    </submittedName>
</protein>
<reference evidence="2 3" key="1">
    <citation type="journal article" date="2019" name="Genome Biol. Evol.">
        <title>Whole-Genome Sequencing of the Giant Devil Catfish, Bagarius yarrelli.</title>
        <authorList>
            <person name="Jiang W."/>
            <person name="Lv Y."/>
            <person name="Cheng L."/>
            <person name="Yang K."/>
            <person name="Chao B."/>
            <person name="Wang X."/>
            <person name="Li Y."/>
            <person name="Pan X."/>
            <person name="You X."/>
            <person name="Zhang Y."/>
            <person name="Yang J."/>
            <person name="Li J."/>
            <person name="Zhang X."/>
            <person name="Liu S."/>
            <person name="Sun C."/>
            <person name="Yang J."/>
            <person name="Shi Q."/>
        </authorList>
    </citation>
    <scope>NUCLEOTIDE SEQUENCE [LARGE SCALE GENOMIC DNA]</scope>
    <source>
        <strain evidence="2">JWS20170419001</strain>
        <tissue evidence="2">Muscle</tissue>
    </source>
</reference>
<feature type="compositionally biased region" description="Basic residues" evidence="1">
    <location>
        <begin position="320"/>
        <end position="329"/>
    </location>
</feature>
<evidence type="ECO:0000313" key="2">
    <source>
        <dbReference type="EMBL" id="TSK82150.1"/>
    </source>
</evidence>
<feature type="region of interest" description="Disordered" evidence="1">
    <location>
        <begin position="300"/>
        <end position="329"/>
    </location>
</feature>
<sequence>MLTHRRKKFGLPDPVNSNRKEHMPKQNHGQKQLVMKNNYLLKMTPIQTSQAAAQGNNEQADGLQCLRSISSQVELLEGEVSDKYMSGSSEYHTDSTISDQEQESIEISTCAAAMELDLKTESFGEDLDHHSTKTAFYPDVVPAALLNSSQSMSSGTQQSIVVADPCLASVITRLIELERLQTATVQKEQTKQARSRPATANTRGGNSLKKSDFKGCKTVISKDVECNSVMCSFTKLMVCSNTSCRCRHHTCFLRKPGQGSRTKLPHPTLTNCPDSMSGKCKKAETLPPNVSVNIKVPQKATMSNRTKSSKTHRGSMSNKKATKTFNKRV</sequence>
<dbReference type="Proteomes" id="UP000319801">
    <property type="component" value="Unassembled WGS sequence"/>
</dbReference>